<evidence type="ECO:0000313" key="2">
    <source>
        <dbReference type="Proteomes" id="UP000829476"/>
    </source>
</evidence>
<dbReference type="InterPro" id="IPR034154">
    <property type="entry name" value="TOPRIM_DnaG/twinkle"/>
</dbReference>
<reference evidence="1 2" key="1">
    <citation type="journal article" date="2018" name="Int. J. Syst. Evol. Microbiol.">
        <title>Zhouia spongiae sp. nov., isolated from a marine sponge.</title>
        <authorList>
            <person name="Zhuang L."/>
            <person name="Lin B."/>
            <person name="Qin F."/>
            <person name="Luo L."/>
        </authorList>
    </citation>
    <scope>NUCLEOTIDE SEQUENCE [LARGE SCALE GENOMIC DNA]</scope>
    <source>
        <strain evidence="1 2">HN-Y44</strain>
    </source>
</reference>
<dbReference type="InterPro" id="IPR050219">
    <property type="entry name" value="DnaG_primase"/>
</dbReference>
<dbReference type="CDD" id="cd01029">
    <property type="entry name" value="TOPRIM_primases"/>
    <property type="match status" value="1"/>
</dbReference>
<dbReference type="SUPFAM" id="SSF56731">
    <property type="entry name" value="DNA primase core"/>
    <property type="match status" value="1"/>
</dbReference>
<gene>
    <name evidence="1" type="ORF">MQE36_11775</name>
</gene>
<dbReference type="SUPFAM" id="SSF57783">
    <property type="entry name" value="Zinc beta-ribbon"/>
    <property type="match status" value="1"/>
</dbReference>
<dbReference type="Pfam" id="PF13155">
    <property type="entry name" value="Toprim_2"/>
    <property type="match status" value="1"/>
</dbReference>
<keyword evidence="2" id="KW-1185">Reference proteome</keyword>
<protein>
    <submittedName>
        <fullName evidence="1">Toprim domain-containing protein</fullName>
    </submittedName>
</protein>
<evidence type="ECO:0000313" key="1">
    <source>
        <dbReference type="EMBL" id="UNY97763.1"/>
    </source>
</evidence>
<dbReference type="PANTHER" id="PTHR30313">
    <property type="entry name" value="DNA PRIMASE"/>
    <property type="match status" value="1"/>
</dbReference>
<dbReference type="PANTHER" id="PTHR30313:SF2">
    <property type="entry name" value="DNA PRIMASE"/>
    <property type="match status" value="1"/>
</dbReference>
<name>A0ABY3YJ84_9FLAO</name>
<dbReference type="EMBL" id="CP094326">
    <property type="protein sequence ID" value="UNY97763.1"/>
    <property type="molecule type" value="Genomic_DNA"/>
</dbReference>
<accession>A0ABY3YJ84</accession>
<dbReference type="Gene3D" id="3.90.580.10">
    <property type="entry name" value="Zinc finger, CHC2-type domain"/>
    <property type="match status" value="1"/>
</dbReference>
<dbReference type="Gene3D" id="3.40.1360.10">
    <property type="match status" value="1"/>
</dbReference>
<dbReference type="Proteomes" id="UP000829476">
    <property type="component" value="Chromosome"/>
</dbReference>
<dbReference type="RefSeq" id="WP_242936174.1">
    <property type="nucleotide sequence ID" value="NZ_CP094326.1"/>
</dbReference>
<sequence>MKKEILNCEKARSICIVQTLAKLGHFPNRKSEKEAWFLSPLRSETQASFKVSLKLNRWYDHGAGIGGNVIDLVCLIKQCSIKEALHLLNDESIPFTTEAPVSYPDNSGIEILSVKKLQHPALLDYLKSRGIDYKIASRYCYEVNYTCKGKKYFAIGLQNRSGGYELRNKFYKNGSSPKDISLFKTNQTSLIICEGLFDLLSLLSYSPTLATIHDFLVLNSVAYIKRTTKLLTDYKAIYLYLDRDNAGRKATQYLLTQNPHCKDMSNLYEGFNDLNDWWLFQKQQSG</sequence>
<dbReference type="InterPro" id="IPR036977">
    <property type="entry name" value="DNA_primase_Znf_CHC2"/>
</dbReference>
<proteinExistence type="predicted"/>
<organism evidence="1 2">
    <name type="scientific">Zhouia spongiae</name>
    <dbReference type="NCBI Taxonomy" id="2202721"/>
    <lineage>
        <taxon>Bacteria</taxon>
        <taxon>Pseudomonadati</taxon>
        <taxon>Bacteroidota</taxon>
        <taxon>Flavobacteriia</taxon>
        <taxon>Flavobacteriales</taxon>
        <taxon>Flavobacteriaceae</taxon>
        <taxon>Zhouia</taxon>
    </lineage>
</organism>